<dbReference type="PANTHER" id="PTHR24111">
    <property type="entry name" value="LEUCINE-RICH REPEAT-CONTAINING PROTEIN 34"/>
    <property type="match status" value="1"/>
</dbReference>
<dbReference type="EMBL" id="CAJNOJ010000707">
    <property type="protein sequence ID" value="CAF1512811.1"/>
    <property type="molecule type" value="Genomic_DNA"/>
</dbReference>
<keyword evidence="4" id="KW-1185">Reference proteome</keyword>
<gene>
    <name evidence="3" type="ORF">EDS130_LOCUS43357</name>
    <name evidence="2" type="ORF">XAT740_LOCUS23527</name>
</gene>
<keyword evidence="1" id="KW-0677">Repeat</keyword>
<dbReference type="SMART" id="SM00368">
    <property type="entry name" value="LRR_RI"/>
    <property type="match status" value="6"/>
</dbReference>
<dbReference type="SUPFAM" id="SSF52047">
    <property type="entry name" value="RNI-like"/>
    <property type="match status" value="1"/>
</dbReference>
<sequence>MLKSTTPIYYQQLESVSIEECQLTIDELLLVTSLTPSLIHLKIVSDISDIHAFTLVTNASHWEMFIQRQLPRLRKFEFLFSFKHNSENEIVNLDSFVTPFRTPYWLNEKHWFIASAYVMTGPEVWLYTLPLCAHGRGAAPMYEIPSVDSDGHLIANCKYVYSHVSPENNTDMPFNLRLHCVGNEGAKYIARALRSDEAIIELNLSEYYIGSDGIQYLSDALRKNTAITTLNLKGMQLRNEGAKHIAHTLQLNQTIAQLDLGGCLIGSEGVQCLSDVLRENTTLKTLRLDANSICNDTVLFLIEALRRNKTLVTLSLGWNRIEDNGLRYITDLLKENKTLEVLDLRRNYIGYKSIPYLTAALERNTTLATLVLWGNRIFDGINDGLVSTASVISWFYRDFTHNAVSDFD</sequence>
<dbReference type="InterPro" id="IPR052201">
    <property type="entry name" value="LRR-containing_regulator"/>
</dbReference>
<dbReference type="Gene3D" id="3.80.10.10">
    <property type="entry name" value="Ribonuclease Inhibitor"/>
    <property type="match status" value="2"/>
</dbReference>
<dbReference type="AlphaFoldDB" id="A0A814W731"/>
<proteinExistence type="predicted"/>
<dbReference type="Pfam" id="PF13516">
    <property type="entry name" value="LRR_6"/>
    <property type="match status" value="3"/>
</dbReference>
<organism evidence="2 4">
    <name type="scientific">Adineta ricciae</name>
    <name type="common">Rotifer</name>
    <dbReference type="NCBI Taxonomy" id="249248"/>
    <lineage>
        <taxon>Eukaryota</taxon>
        <taxon>Metazoa</taxon>
        <taxon>Spiralia</taxon>
        <taxon>Gnathifera</taxon>
        <taxon>Rotifera</taxon>
        <taxon>Eurotatoria</taxon>
        <taxon>Bdelloidea</taxon>
        <taxon>Adinetida</taxon>
        <taxon>Adinetidae</taxon>
        <taxon>Adineta</taxon>
    </lineage>
</organism>
<evidence type="ECO:0000313" key="2">
    <source>
        <dbReference type="EMBL" id="CAF1198345.1"/>
    </source>
</evidence>
<reference evidence="2" key="1">
    <citation type="submission" date="2021-02" db="EMBL/GenBank/DDBJ databases">
        <authorList>
            <person name="Nowell W R."/>
        </authorList>
    </citation>
    <scope>NUCLEOTIDE SEQUENCE</scope>
</reference>
<evidence type="ECO:0000313" key="4">
    <source>
        <dbReference type="Proteomes" id="UP000663828"/>
    </source>
</evidence>
<evidence type="ECO:0000313" key="3">
    <source>
        <dbReference type="EMBL" id="CAF1512811.1"/>
    </source>
</evidence>
<dbReference type="PANTHER" id="PTHR24111:SF0">
    <property type="entry name" value="LEUCINE-RICH REPEAT-CONTAINING PROTEIN"/>
    <property type="match status" value="1"/>
</dbReference>
<dbReference type="Proteomes" id="UP000663852">
    <property type="component" value="Unassembled WGS sequence"/>
</dbReference>
<dbReference type="EMBL" id="CAJNOR010001782">
    <property type="protein sequence ID" value="CAF1198345.1"/>
    <property type="molecule type" value="Genomic_DNA"/>
</dbReference>
<dbReference type="InterPro" id="IPR001611">
    <property type="entry name" value="Leu-rich_rpt"/>
</dbReference>
<dbReference type="InterPro" id="IPR032675">
    <property type="entry name" value="LRR_dom_sf"/>
</dbReference>
<protein>
    <submittedName>
        <fullName evidence="2">Uncharacterized protein</fullName>
    </submittedName>
</protein>
<dbReference type="OrthoDB" id="4540492at2759"/>
<dbReference type="Proteomes" id="UP000663828">
    <property type="component" value="Unassembled WGS sequence"/>
</dbReference>
<comment type="caution">
    <text evidence="2">The sequence shown here is derived from an EMBL/GenBank/DDBJ whole genome shotgun (WGS) entry which is preliminary data.</text>
</comment>
<accession>A0A814W731</accession>
<name>A0A814W731_ADIRI</name>
<evidence type="ECO:0000256" key="1">
    <source>
        <dbReference type="ARBA" id="ARBA00022737"/>
    </source>
</evidence>